<dbReference type="Proteomes" id="UP001458880">
    <property type="component" value="Unassembled WGS sequence"/>
</dbReference>
<gene>
    <name evidence="1" type="ORF">QE152_g3672</name>
</gene>
<organism evidence="1 2">
    <name type="scientific">Popillia japonica</name>
    <name type="common">Japanese beetle</name>
    <dbReference type="NCBI Taxonomy" id="7064"/>
    <lineage>
        <taxon>Eukaryota</taxon>
        <taxon>Metazoa</taxon>
        <taxon>Ecdysozoa</taxon>
        <taxon>Arthropoda</taxon>
        <taxon>Hexapoda</taxon>
        <taxon>Insecta</taxon>
        <taxon>Pterygota</taxon>
        <taxon>Neoptera</taxon>
        <taxon>Endopterygota</taxon>
        <taxon>Coleoptera</taxon>
        <taxon>Polyphaga</taxon>
        <taxon>Scarabaeiformia</taxon>
        <taxon>Scarabaeidae</taxon>
        <taxon>Rutelinae</taxon>
        <taxon>Popillia</taxon>
    </lineage>
</organism>
<keyword evidence="2" id="KW-1185">Reference proteome</keyword>
<dbReference type="PANTHER" id="PTHR40552">
    <property type="entry name" value="AT05186P-RELATED"/>
    <property type="match status" value="1"/>
</dbReference>
<reference evidence="1 2" key="1">
    <citation type="journal article" date="2024" name="BMC Genomics">
        <title>De novo assembly and annotation of Popillia japonica's genome with initial clues to its potential as an invasive pest.</title>
        <authorList>
            <person name="Cucini C."/>
            <person name="Boschi S."/>
            <person name="Funari R."/>
            <person name="Cardaioli E."/>
            <person name="Iannotti N."/>
            <person name="Marturano G."/>
            <person name="Paoli F."/>
            <person name="Bruttini M."/>
            <person name="Carapelli A."/>
            <person name="Frati F."/>
            <person name="Nardi F."/>
        </authorList>
    </citation>
    <scope>NUCLEOTIDE SEQUENCE [LARGE SCALE GENOMIC DNA]</scope>
    <source>
        <strain evidence="1">DMR45628</strain>
    </source>
</reference>
<comment type="caution">
    <text evidence="1">The sequence shown here is derived from an EMBL/GenBank/DDBJ whole genome shotgun (WGS) entry which is preliminary data.</text>
</comment>
<accession>A0AAW1N3L0</accession>
<protein>
    <submittedName>
        <fullName evidence="1">Uncharacterized protein</fullName>
    </submittedName>
</protein>
<evidence type="ECO:0000313" key="2">
    <source>
        <dbReference type="Proteomes" id="UP001458880"/>
    </source>
</evidence>
<dbReference type="AlphaFoldDB" id="A0AAW1N3L0"/>
<evidence type="ECO:0000313" key="1">
    <source>
        <dbReference type="EMBL" id="KAK9753245.1"/>
    </source>
</evidence>
<name>A0AAW1N3L0_POPJA</name>
<sequence>MPPKEVIKTRLNELCNVADLDSPTLPETQISPTRPTPLKNEEEITLMDLDSFDLTQEEIELQDDVEGESDYSAEGQSKMLMVGEDYEDEEGDEDYYFDKSIYSQVNSSLLESSHRYITEEVKINISYCYKIVPALEHTLKSHKESEKAFFINVDLQNIELRRQTYFGTKWDDNGMQIIEGTKKLCDFGEEMADMSCYVCIMAAAFAQEESLYR</sequence>
<dbReference type="EMBL" id="JASPKY010000015">
    <property type="protein sequence ID" value="KAK9753245.1"/>
    <property type="molecule type" value="Genomic_DNA"/>
</dbReference>
<proteinExistence type="predicted"/>
<dbReference type="PANTHER" id="PTHR40552:SF6">
    <property type="entry name" value="FI09606P-RELATED"/>
    <property type="match status" value="1"/>
</dbReference>